<gene>
    <name evidence="1" type="ORF">OR16_08417</name>
</gene>
<evidence type="ECO:0000313" key="2">
    <source>
        <dbReference type="Proteomes" id="UP000005808"/>
    </source>
</evidence>
<organism evidence="1 2">
    <name type="scientific">Cupriavidus basilensis OR16</name>
    <dbReference type="NCBI Taxonomy" id="1127483"/>
    <lineage>
        <taxon>Bacteria</taxon>
        <taxon>Pseudomonadati</taxon>
        <taxon>Pseudomonadota</taxon>
        <taxon>Betaproteobacteria</taxon>
        <taxon>Burkholderiales</taxon>
        <taxon>Burkholderiaceae</taxon>
        <taxon>Cupriavidus</taxon>
    </lineage>
</organism>
<dbReference type="AlphaFoldDB" id="H1S1Y1"/>
<name>H1S1Y1_9BURK</name>
<dbReference type="Proteomes" id="UP000005808">
    <property type="component" value="Unassembled WGS sequence"/>
</dbReference>
<accession>H1S1Y1</accession>
<reference evidence="1 2" key="1">
    <citation type="journal article" date="2012" name="J. Bacteriol.">
        <title>De Novo Genome Project of Cupriavidus basilensis OR16.</title>
        <authorList>
            <person name="Cserhati M."/>
            <person name="Kriszt B."/>
            <person name="Szoboszlay S."/>
            <person name="Toth A."/>
            <person name="Szabo I."/>
            <person name="Tancsics A."/>
            <person name="Nagy I."/>
            <person name="Horvath B."/>
            <person name="Nagy I."/>
            <person name="Kukolya J."/>
        </authorList>
    </citation>
    <scope>NUCLEOTIDE SEQUENCE [LARGE SCALE GENOMIC DNA]</scope>
    <source>
        <strain evidence="1 2">OR16</strain>
    </source>
</reference>
<sequence length="35" mass="3925">MARIVDPEYRQVIANYANQFADGRQAKSTSIGLKL</sequence>
<comment type="caution">
    <text evidence="1">The sequence shown here is derived from an EMBL/GenBank/DDBJ whole genome shotgun (WGS) entry which is preliminary data.</text>
</comment>
<keyword evidence="1" id="KW-0238">DNA-binding</keyword>
<proteinExistence type="predicted"/>
<dbReference type="EMBL" id="AHJE01000018">
    <property type="protein sequence ID" value="EHP43475.1"/>
    <property type="molecule type" value="Genomic_DNA"/>
</dbReference>
<evidence type="ECO:0000313" key="1">
    <source>
        <dbReference type="EMBL" id="EHP43475.1"/>
    </source>
</evidence>
<protein>
    <submittedName>
        <fullName evidence="1">Putative DNA-binding protein</fullName>
    </submittedName>
</protein>
<dbReference type="GO" id="GO:0003677">
    <property type="term" value="F:DNA binding"/>
    <property type="evidence" value="ECO:0007669"/>
    <property type="project" value="UniProtKB-KW"/>
</dbReference>
<dbReference type="PATRIC" id="fig|1127483.3.peg.1686"/>